<protein>
    <submittedName>
        <fullName evidence="2">SDR family oxidoreductase</fullName>
    </submittedName>
</protein>
<reference evidence="2 3" key="1">
    <citation type="submission" date="2019-03" db="EMBL/GenBank/DDBJ databases">
        <title>Diversity of the mouse oral microbiome.</title>
        <authorList>
            <person name="Joseph S."/>
            <person name="Aduse-Opoku J."/>
            <person name="Curtis M."/>
            <person name="Wade W."/>
            <person name="Hashim A."/>
        </authorList>
    </citation>
    <scope>NUCLEOTIDE SEQUENCE [LARGE SCALE GENOMIC DNA]</scope>
    <source>
        <strain evidence="3">irhom_31</strain>
    </source>
</reference>
<evidence type="ECO:0000313" key="2">
    <source>
        <dbReference type="EMBL" id="TFU21527.1"/>
    </source>
</evidence>
<dbReference type="AlphaFoldDB" id="A0A4Y9F3F2"/>
<comment type="caution">
    <text evidence="2">The sequence shown here is derived from an EMBL/GenBank/DDBJ whole genome shotgun (WGS) entry which is preliminary data.</text>
</comment>
<dbReference type="Gene3D" id="3.40.50.720">
    <property type="entry name" value="NAD(P)-binding Rossmann-like Domain"/>
    <property type="match status" value="1"/>
</dbReference>
<feature type="domain" description="NAD(P)-binding" evidence="1">
    <location>
        <begin position="8"/>
        <end position="193"/>
    </location>
</feature>
<dbReference type="SUPFAM" id="SSF51735">
    <property type="entry name" value="NAD(P)-binding Rossmann-fold domains"/>
    <property type="match status" value="1"/>
</dbReference>
<organism evidence="2 3">
    <name type="scientific">Rothia nasimurium</name>
    <dbReference type="NCBI Taxonomy" id="85336"/>
    <lineage>
        <taxon>Bacteria</taxon>
        <taxon>Bacillati</taxon>
        <taxon>Actinomycetota</taxon>
        <taxon>Actinomycetes</taxon>
        <taxon>Micrococcales</taxon>
        <taxon>Micrococcaceae</taxon>
        <taxon>Rothia</taxon>
    </lineage>
</organism>
<dbReference type="PANTHER" id="PTHR15020">
    <property type="entry name" value="FLAVIN REDUCTASE-RELATED"/>
    <property type="match status" value="1"/>
</dbReference>
<dbReference type="InterPro" id="IPR036291">
    <property type="entry name" value="NAD(P)-bd_dom_sf"/>
</dbReference>
<dbReference type="PANTHER" id="PTHR15020:SF50">
    <property type="entry name" value="UPF0659 PROTEIN YMR090W"/>
    <property type="match status" value="1"/>
</dbReference>
<dbReference type="RefSeq" id="WP_135013189.1">
    <property type="nucleotide sequence ID" value="NZ_JADGLK010000031.1"/>
</dbReference>
<dbReference type="CDD" id="cd05243">
    <property type="entry name" value="SDR_a5"/>
    <property type="match status" value="1"/>
</dbReference>
<dbReference type="Proteomes" id="UP000297951">
    <property type="component" value="Unassembled WGS sequence"/>
</dbReference>
<dbReference type="OrthoDB" id="4248066at2"/>
<accession>A0A4Y9F3F2</accession>
<gene>
    <name evidence="2" type="ORF">E4U03_08870</name>
</gene>
<sequence>MSNILIIGGHGKVAMLAHPLLVSSGHTVTALIRNPDHADEVRAAGAEPVLADVQAMSTAELADFFTEHRADAIVWSAGAGGGNPERTYAVDRDAAIRSMDAAEAAGMKRYLMVSYMGASVDHGIDPEKSFYAYAEAKAAADEHLRASTLDWTLLGPGVLTDQPAGGISVGVNQAGNETSRAAVAEVIRAAVADETTVGKAIPFHNGSTEIVEALASAPARTSLA</sequence>
<name>A0A4Y9F3F2_9MICC</name>
<dbReference type="EMBL" id="SPQC01000031">
    <property type="protein sequence ID" value="TFU21527.1"/>
    <property type="molecule type" value="Genomic_DNA"/>
</dbReference>
<evidence type="ECO:0000313" key="3">
    <source>
        <dbReference type="Proteomes" id="UP000297951"/>
    </source>
</evidence>
<proteinExistence type="predicted"/>
<dbReference type="InterPro" id="IPR016040">
    <property type="entry name" value="NAD(P)-bd_dom"/>
</dbReference>
<evidence type="ECO:0000259" key="1">
    <source>
        <dbReference type="Pfam" id="PF13460"/>
    </source>
</evidence>
<dbReference type="Pfam" id="PF13460">
    <property type="entry name" value="NAD_binding_10"/>
    <property type="match status" value="1"/>
</dbReference>